<feature type="region of interest" description="Disordered" evidence="1">
    <location>
        <begin position="53"/>
        <end position="75"/>
    </location>
</feature>
<dbReference type="EMBL" id="CAKOAT010161821">
    <property type="protein sequence ID" value="CAH8348987.1"/>
    <property type="molecule type" value="Genomic_DNA"/>
</dbReference>
<gene>
    <name evidence="3" type="ORF">ERUC_LOCUS17535</name>
</gene>
<name>A0ABC8JZG3_ERUVS</name>
<comment type="caution">
    <text evidence="3">The sequence shown here is derived from an EMBL/GenBank/DDBJ whole genome shotgun (WGS) entry which is preliminary data.</text>
</comment>
<feature type="signal peptide" evidence="2">
    <location>
        <begin position="1"/>
        <end position="22"/>
    </location>
</feature>
<evidence type="ECO:0000256" key="2">
    <source>
        <dbReference type="SAM" id="SignalP"/>
    </source>
</evidence>
<organism evidence="3 4">
    <name type="scientific">Eruca vesicaria subsp. sativa</name>
    <name type="common">Garden rocket</name>
    <name type="synonym">Eruca sativa</name>
    <dbReference type="NCBI Taxonomy" id="29727"/>
    <lineage>
        <taxon>Eukaryota</taxon>
        <taxon>Viridiplantae</taxon>
        <taxon>Streptophyta</taxon>
        <taxon>Embryophyta</taxon>
        <taxon>Tracheophyta</taxon>
        <taxon>Spermatophyta</taxon>
        <taxon>Magnoliopsida</taxon>
        <taxon>eudicotyledons</taxon>
        <taxon>Gunneridae</taxon>
        <taxon>Pentapetalae</taxon>
        <taxon>rosids</taxon>
        <taxon>malvids</taxon>
        <taxon>Brassicales</taxon>
        <taxon>Brassicaceae</taxon>
        <taxon>Brassiceae</taxon>
        <taxon>Eruca</taxon>
    </lineage>
</organism>
<evidence type="ECO:0000313" key="4">
    <source>
        <dbReference type="Proteomes" id="UP001642260"/>
    </source>
</evidence>
<dbReference type="AlphaFoldDB" id="A0ABC8JZG3"/>
<sequence>MKGKFCLIISLMILSLAISSYAVLTQSYKSKEENIEEMIHIRKIKKIVALPSKSPRDRQWGGREPPSLAAAPNAV</sequence>
<evidence type="ECO:0000313" key="3">
    <source>
        <dbReference type="EMBL" id="CAH8348987.1"/>
    </source>
</evidence>
<proteinExistence type="predicted"/>
<feature type="chain" id="PRO_5044775139" evidence="2">
    <location>
        <begin position="23"/>
        <end position="75"/>
    </location>
</feature>
<evidence type="ECO:0000256" key="1">
    <source>
        <dbReference type="SAM" id="MobiDB-lite"/>
    </source>
</evidence>
<protein>
    <submittedName>
        <fullName evidence="3">Uncharacterized protein</fullName>
    </submittedName>
</protein>
<keyword evidence="4" id="KW-1185">Reference proteome</keyword>
<dbReference type="Proteomes" id="UP001642260">
    <property type="component" value="Unassembled WGS sequence"/>
</dbReference>
<accession>A0ABC8JZG3</accession>
<reference evidence="3 4" key="1">
    <citation type="submission" date="2022-03" db="EMBL/GenBank/DDBJ databases">
        <authorList>
            <person name="Macdonald S."/>
            <person name="Ahmed S."/>
            <person name="Newling K."/>
        </authorList>
    </citation>
    <scope>NUCLEOTIDE SEQUENCE [LARGE SCALE GENOMIC DNA]</scope>
</reference>
<keyword evidence="2" id="KW-0732">Signal</keyword>